<protein>
    <submittedName>
        <fullName evidence="4">Glycoside hydrolase family 13 protein</fullName>
    </submittedName>
</protein>
<dbReference type="RefSeq" id="WP_068706699.1">
    <property type="nucleotide sequence ID" value="NZ_BAAAXQ010000064.1"/>
</dbReference>
<sequence>MAVIRFNPWKIAYKTPFGAVKENEVATFTIEVMAEEVVAVKLVIHKDFQTEKIISMKRQGEGQFSCEYFFNQRSGLYFYHFEIQTKKGDEVVTELYGATKEGGEGQKFSPFERVWDFQVTCYKKEEKAPEWYRNGVFYQIFPDRFANGNPNRIVNSPKKNSYIYATEEDDPLYVKDSEGEILRWDFFGGNFKGILQKIPYLKELGVNGIYLTPIFEANSNHRYDTADYFAIDPVLGTEEEFKRLLDTLHENDMHLILDGVFSHVGQHSRYFNVDGAYGEHTGAYHDRHSPYYSWFTFYEYPTEYASWWGIKDLPEVNKADDSFQQFIYGKEDSVLTKWTEMGVDGWRLDVADELPDTFIKGIRKNLENFSEKVLLGEVWEDASNKISYNQRRDYILGDHLQGVMNYPLRNSVIDLLNENKPPESVAKALMKLYENYPADVFFNNLNNIGTHDTERIFSELGKHLKKLDLAFAMMFVFPGIPCIYYGDEAGLTGGKDPENRKFFPWKNIDQDIYDSCQRWIYFRKEHALLKEGDVCFFYGPHLFGILRYSVNEYIALLINPGNYPTTVNGNLTFIADESPLIKEVHHRFSNRTVKENSYLLITSEQKRKSIEKYRSMTNN</sequence>
<dbReference type="PANTHER" id="PTHR10357:SF210">
    <property type="entry name" value="MALTODEXTRIN GLUCOSIDASE"/>
    <property type="match status" value="1"/>
</dbReference>
<dbReference type="InterPro" id="IPR045857">
    <property type="entry name" value="O16G_dom_2"/>
</dbReference>
<comment type="caution">
    <text evidence="4">The sequence shown here is derived from an EMBL/GenBank/DDBJ whole genome shotgun (WGS) entry which is preliminary data.</text>
</comment>
<dbReference type="CDD" id="cd11338">
    <property type="entry name" value="AmyAc_CMD"/>
    <property type="match status" value="1"/>
</dbReference>
<reference evidence="5" key="1">
    <citation type="journal article" date="2019" name="Int. J. Syst. Evol. Microbiol.">
        <title>The Global Catalogue of Microorganisms (GCM) 10K type strain sequencing project: providing services to taxonomists for standard genome sequencing and annotation.</title>
        <authorList>
            <consortium name="The Broad Institute Genomics Platform"/>
            <consortium name="The Broad Institute Genome Sequencing Center for Infectious Disease"/>
            <person name="Wu L."/>
            <person name="Ma J."/>
        </authorList>
    </citation>
    <scope>NUCLEOTIDE SEQUENCE [LARGE SCALE GENOMIC DNA]</scope>
    <source>
        <strain evidence="5">JCM 8736</strain>
    </source>
</reference>
<accession>A0ABP6KXQ7</accession>
<dbReference type="GO" id="GO:0016787">
    <property type="term" value="F:hydrolase activity"/>
    <property type="evidence" value="ECO:0007669"/>
    <property type="project" value="UniProtKB-KW"/>
</dbReference>
<dbReference type="EMBL" id="BAAAXQ010000064">
    <property type="protein sequence ID" value="GAA3022971.1"/>
    <property type="molecule type" value="Genomic_DNA"/>
</dbReference>
<evidence type="ECO:0000259" key="3">
    <source>
        <dbReference type="SMART" id="SM00642"/>
    </source>
</evidence>
<dbReference type="PANTHER" id="PTHR10357">
    <property type="entry name" value="ALPHA-AMYLASE FAMILY MEMBER"/>
    <property type="match status" value="1"/>
</dbReference>
<evidence type="ECO:0000256" key="1">
    <source>
        <dbReference type="ARBA" id="ARBA00022801"/>
    </source>
</evidence>
<gene>
    <name evidence="4" type="ORF">GCM10019998_19550</name>
</gene>
<keyword evidence="2" id="KW-0326">Glycosidase</keyword>
<evidence type="ECO:0000313" key="4">
    <source>
        <dbReference type="EMBL" id="GAA3022971.1"/>
    </source>
</evidence>
<dbReference type="SMART" id="SM00642">
    <property type="entry name" value="Aamy"/>
    <property type="match status" value="1"/>
</dbReference>
<dbReference type="InterPro" id="IPR006047">
    <property type="entry name" value="GH13_cat_dom"/>
</dbReference>
<keyword evidence="5" id="KW-1185">Reference proteome</keyword>
<evidence type="ECO:0000256" key="2">
    <source>
        <dbReference type="ARBA" id="ARBA00023295"/>
    </source>
</evidence>
<dbReference type="Pfam" id="PF00128">
    <property type="entry name" value="Alpha-amylase"/>
    <property type="match status" value="1"/>
</dbReference>
<keyword evidence="1 4" id="KW-0378">Hydrolase</keyword>
<organism evidence="4 5">
    <name type="scientific">Tetragenococcus solitarius</name>
    <dbReference type="NCBI Taxonomy" id="71453"/>
    <lineage>
        <taxon>Bacteria</taxon>
        <taxon>Bacillati</taxon>
        <taxon>Bacillota</taxon>
        <taxon>Bacilli</taxon>
        <taxon>Lactobacillales</taxon>
        <taxon>Enterococcaceae</taxon>
        <taxon>Tetragenococcus</taxon>
    </lineage>
</organism>
<proteinExistence type="predicted"/>
<name>A0ABP6KXQ7_9ENTE</name>
<dbReference type="Gene3D" id="3.90.400.10">
    <property type="entry name" value="Oligo-1,6-glucosidase, Domain 2"/>
    <property type="match status" value="1"/>
</dbReference>
<dbReference type="InterPro" id="IPR017853">
    <property type="entry name" value="GH"/>
</dbReference>
<feature type="domain" description="Glycosyl hydrolase family 13 catalytic" evidence="3">
    <location>
        <begin position="139"/>
        <end position="523"/>
    </location>
</feature>
<dbReference type="Proteomes" id="UP001501577">
    <property type="component" value="Unassembled WGS sequence"/>
</dbReference>
<evidence type="ECO:0000313" key="5">
    <source>
        <dbReference type="Proteomes" id="UP001501577"/>
    </source>
</evidence>
<dbReference type="Gene3D" id="3.20.20.80">
    <property type="entry name" value="Glycosidases"/>
    <property type="match status" value="1"/>
</dbReference>
<dbReference type="SUPFAM" id="SSF51445">
    <property type="entry name" value="(Trans)glycosidases"/>
    <property type="match status" value="1"/>
</dbReference>